<name>A0ABN1JDU7_9FLAO</name>
<evidence type="ECO:0000259" key="1">
    <source>
        <dbReference type="Pfam" id="PF13480"/>
    </source>
</evidence>
<dbReference type="Proteomes" id="UP001500736">
    <property type="component" value="Unassembled WGS sequence"/>
</dbReference>
<keyword evidence="3" id="KW-1185">Reference proteome</keyword>
<feature type="domain" description="BioF2-like acetyltransferase" evidence="1">
    <location>
        <begin position="201"/>
        <end position="328"/>
    </location>
</feature>
<protein>
    <recommendedName>
        <fullName evidence="1">BioF2-like acetyltransferase domain-containing protein</fullName>
    </recommendedName>
</protein>
<evidence type="ECO:0000313" key="3">
    <source>
        <dbReference type="Proteomes" id="UP001500736"/>
    </source>
</evidence>
<dbReference type="EMBL" id="BAAAGF010000001">
    <property type="protein sequence ID" value="GAA0737091.1"/>
    <property type="molecule type" value="Genomic_DNA"/>
</dbReference>
<dbReference type="Gene3D" id="3.40.630.30">
    <property type="match status" value="1"/>
</dbReference>
<dbReference type="InterPro" id="IPR016181">
    <property type="entry name" value="Acyl_CoA_acyltransferase"/>
</dbReference>
<reference evidence="2 3" key="1">
    <citation type="journal article" date="2019" name="Int. J. Syst. Evol. Microbiol.">
        <title>The Global Catalogue of Microorganisms (GCM) 10K type strain sequencing project: providing services to taxonomists for standard genome sequencing and annotation.</title>
        <authorList>
            <consortium name="The Broad Institute Genomics Platform"/>
            <consortium name="The Broad Institute Genome Sequencing Center for Infectious Disease"/>
            <person name="Wu L."/>
            <person name="Ma J."/>
        </authorList>
    </citation>
    <scope>NUCLEOTIDE SEQUENCE [LARGE SCALE GENOMIC DNA]</scope>
    <source>
        <strain evidence="2 3">JCM 15976</strain>
    </source>
</reference>
<sequence length="384" mass="45200">MIHFKIYNSQNDLPDSWQVLTTHDVFLQKPYLTAVENASPNNMSWYYVGVFNAENLVGIAIIQRVQLYVEDIFRNHKDSCFQERVKHYVSKVLKGNVLVVGNLMHTGQHGLYFNAEAISECDFLSCIFEAVYQLKKDIKSSKGKTIRTLIFKDYFEDDSIHSYSELFKTNTFRKVSVQPNMIMPTHKNWNTFNDYQTSLNKKYRRRLKTARKKASAIQKKELNLDAIETHSELLFSLYKNVSDNARINTFILPKNHFYTLKKELKDQFKVFAYYLDGTIVGFYTLILNNEVLETYFLGYDSAHQYNHQLYLNMLYDMAEFAINNKFEHTVYARTAMEIKSSVGAKPKNMFIYLRHTNVLLNTALKLIFSLMNPTRDWEERHPFN</sequence>
<organism evidence="2 3">
    <name type="scientific">Gaetbulibacter jejuensis</name>
    <dbReference type="NCBI Taxonomy" id="584607"/>
    <lineage>
        <taxon>Bacteria</taxon>
        <taxon>Pseudomonadati</taxon>
        <taxon>Bacteroidota</taxon>
        <taxon>Flavobacteriia</taxon>
        <taxon>Flavobacteriales</taxon>
        <taxon>Flavobacteriaceae</taxon>
        <taxon>Gaetbulibacter</taxon>
    </lineage>
</organism>
<gene>
    <name evidence="2" type="ORF">GCM10009431_03560</name>
</gene>
<dbReference type="SUPFAM" id="SSF55729">
    <property type="entry name" value="Acyl-CoA N-acyltransferases (Nat)"/>
    <property type="match status" value="1"/>
</dbReference>
<accession>A0ABN1JDU7</accession>
<comment type="caution">
    <text evidence="2">The sequence shown here is derived from an EMBL/GenBank/DDBJ whole genome shotgun (WGS) entry which is preliminary data.</text>
</comment>
<dbReference type="InterPro" id="IPR038740">
    <property type="entry name" value="BioF2-like_GNAT_dom"/>
</dbReference>
<evidence type="ECO:0000313" key="2">
    <source>
        <dbReference type="EMBL" id="GAA0737091.1"/>
    </source>
</evidence>
<dbReference type="Pfam" id="PF13480">
    <property type="entry name" value="Acetyltransf_6"/>
    <property type="match status" value="1"/>
</dbReference>
<proteinExistence type="predicted"/>
<dbReference type="RefSeq" id="WP_343795285.1">
    <property type="nucleotide sequence ID" value="NZ_BAAAGF010000001.1"/>
</dbReference>